<keyword evidence="3" id="KW-1185">Reference proteome</keyword>
<sequence length="151" mass="17549">MKKITLLLVAAVFAIGIQSCSTEENVLEREVQQTQEENASKFNFTPHCNFFVRYPADWTQQDRDDFHTWARENMFSSILVLFEDDCYEVDEWRVPCNELETVMKTDITDNATDAEARMEENEDGVPTIRYSLRAKSGHYETCDEVPLHGQL</sequence>
<evidence type="ECO:0000313" key="3">
    <source>
        <dbReference type="Proteomes" id="UP001597319"/>
    </source>
</evidence>
<accession>A0ABW5LB48</accession>
<proteinExistence type="predicted"/>
<feature type="signal peptide" evidence="1">
    <location>
        <begin position="1"/>
        <end position="21"/>
    </location>
</feature>
<dbReference type="RefSeq" id="WP_378289556.1">
    <property type="nucleotide sequence ID" value="NZ_JBHULE010000002.1"/>
</dbReference>
<feature type="chain" id="PRO_5046047833" description="Lipoprotein" evidence="1">
    <location>
        <begin position="22"/>
        <end position="151"/>
    </location>
</feature>
<reference evidence="3" key="1">
    <citation type="journal article" date="2019" name="Int. J. Syst. Evol. Microbiol.">
        <title>The Global Catalogue of Microorganisms (GCM) 10K type strain sequencing project: providing services to taxonomists for standard genome sequencing and annotation.</title>
        <authorList>
            <consortium name="The Broad Institute Genomics Platform"/>
            <consortium name="The Broad Institute Genome Sequencing Center for Infectious Disease"/>
            <person name="Wu L."/>
            <person name="Ma J."/>
        </authorList>
    </citation>
    <scope>NUCLEOTIDE SEQUENCE [LARGE SCALE GENOMIC DNA]</scope>
    <source>
        <strain evidence="3">KCTC 52274</strain>
    </source>
</reference>
<gene>
    <name evidence="2" type="ORF">ACFSR1_03200</name>
</gene>
<name>A0ABW5LB48_9FLAO</name>
<evidence type="ECO:0000313" key="2">
    <source>
        <dbReference type="EMBL" id="MFD2561662.1"/>
    </source>
</evidence>
<keyword evidence="1" id="KW-0732">Signal</keyword>
<comment type="caution">
    <text evidence="2">The sequence shown here is derived from an EMBL/GenBank/DDBJ whole genome shotgun (WGS) entry which is preliminary data.</text>
</comment>
<dbReference type="Proteomes" id="UP001597319">
    <property type="component" value="Unassembled WGS sequence"/>
</dbReference>
<evidence type="ECO:0008006" key="4">
    <source>
        <dbReference type="Google" id="ProtNLM"/>
    </source>
</evidence>
<dbReference type="PROSITE" id="PS51257">
    <property type="entry name" value="PROKAR_LIPOPROTEIN"/>
    <property type="match status" value="1"/>
</dbReference>
<evidence type="ECO:0000256" key="1">
    <source>
        <dbReference type="SAM" id="SignalP"/>
    </source>
</evidence>
<protein>
    <recommendedName>
        <fullName evidence="4">Lipoprotein</fullName>
    </recommendedName>
</protein>
<dbReference type="EMBL" id="JBHULE010000002">
    <property type="protein sequence ID" value="MFD2561662.1"/>
    <property type="molecule type" value="Genomic_DNA"/>
</dbReference>
<organism evidence="2 3">
    <name type="scientific">Aquimarina rubra</name>
    <dbReference type="NCBI Taxonomy" id="1920033"/>
    <lineage>
        <taxon>Bacteria</taxon>
        <taxon>Pseudomonadati</taxon>
        <taxon>Bacteroidota</taxon>
        <taxon>Flavobacteriia</taxon>
        <taxon>Flavobacteriales</taxon>
        <taxon>Flavobacteriaceae</taxon>
        <taxon>Aquimarina</taxon>
    </lineage>
</organism>